<feature type="region of interest" description="Disordered" evidence="2">
    <location>
        <begin position="951"/>
        <end position="982"/>
    </location>
</feature>
<keyword evidence="1" id="KW-0175">Coiled coil</keyword>
<reference evidence="3" key="1">
    <citation type="submission" date="2021-08" db="EMBL/GenBank/DDBJ databases">
        <authorList>
            <person name="Misof B."/>
            <person name="Oliver O."/>
            <person name="Podsiadlowski L."/>
            <person name="Donath A."/>
            <person name="Peters R."/>
            <person name="Mayer C."/>
            <person name="Rust J."/>
            <person name="Gunkel S."/>
            <person name="Lesny P."/>
            <person name="Martin S."/>
            <person name="Oeyen J.P."/>
            <person name="Petersen M."/>
            <person name="Panagiotis P."/>
            <person name="Wilbrandt J."/>
            <person name="Tanja T."/>
        </authorList>
    </citation>
    <scope>NUCLEOTIDE SEQUENCE</scope>
    <source>
        <strain evidence="3">GBR_01_08_01A</strain>
        <tissue evidence="3">Thorax + abdomen</tissue>
    </source>
</reference>
<accession>A0AAD9RJW0</accession>
<comment type="caution">
    <text evidence="3">The sequence shown here is derived from an EMBL/GenBank/DDBJ whole genome shotgun (WGS) entry which is preliminary data.</text>
</comment>
<evidence type="ECO:0000313" key="3">
    <source>
        <dbReference type="EMBL" id="KAK2580491.1"/>
    </source>
</evidence>
<feature type="compositionally biased region" description="Basic and acidic residues" evidence="2">
    <location>
        <begin position="967"/>
        <end position="977"/>
    </location>
</feature>
<dbReference type="Proteomes" id="UP001258017">
    <property type="component" value="Unassembled WGS sequence"/>
</dbReference>
<feature type="coiled-coil region" evidence="1">
    <location>
        <begin position="45"/>
        <end position="167"/>
    </location>
</feature>
<evidence type="ECO:0000256" key="2">
    <source>
        <dbReference type="SAM" id="MobiDB-lite"/>
    </source>
</evidence>
<dbReference type="InterPro" id="IPR016024">
    <property type="entry name" value="ARM-type_fold"/>
</dbReference>
<proteinExistence type="predicted"/>
<dbReference type="EMBL" id="JAIFRP010000053">
    <property type="protein sequence ID" value="KAK2580491.1"/>
    <property type="molecule type" value="Genomic_DNA"/>
</dbReference>
<evidence type="ECO:0000256" key="1">
    <source>
        <dbReference type="SAM" id="Coils"/>
    </source>
</evidence>
<protein>
    <submittedName>
        <fullName evidence="3">Uncharacterized protein</fullName>
    </submittedName>
</protein>
<reference evidence="3" key="2">
    <citation type="journal article" date="2023" name="Commun. Biol.">
        <title>Intrasexual cuticular hydrocarbon dimorphism in a wasp sheds light on hydrocarbon biosynthesis genes in Hymenoptera.</title>
        <authorList>
            <person name="Moris V.C."/>
            <person name="Podsiadlowski L."/>
            <person name="Martin S."/>
            <person name="Oeyen J.P."/>
            <person name="Donath A."/>
            <person name="Petersen M."/>
            <person name="Wilbrandt J."/>
            <person name="Misof B."/>
            <person name="Liedtke D."/>
            <person name="Thamm M."/>
            <person name="Scheiner R."/>
            <person name="Schmitt T."/>
            <person name="Niehuis O."/>
        </authorList>
    </citation>
    <scope>NUCLEOTIDE SEQUENCE</scope>
    <source>
        <strain evidence="3">GBR_01_08_01A</strain>
    </source>
</reference>
<feature type="coiled-coil region" evidence="1">
    <location>
        <begin position="417"/>
        <end position="444"/>
    </location>
</feature>
<sequence length="1656" mass="187690">MDSILDNIKVDVDFTDNNDRLEKLKKSYLILKQKVCRSHDLIKLYNDKLKECERIKIDLDSANKEAKKMTSNYNATLAKVIKLELQNTEYKKHIESLSNTMAAHQIKMAGDKQHLQQLTCKMKELEEKHMDKIMQLDLDKTLLQDKVKELECQLKNSNKNFDSSKRKINKRQQNVKNNANVQLENTTSTADVAVNTVSHTVSTADVAVNTVSHRISTADIAVNTVSRKISTVNVGVNTIDRDMKLNSLVEKSVMTDISCSKDKDELYPLFCNECETILSDPYDKICKAMTKHPHLIEIISSPTKSLHTVSLPTSSIERDENLVDYHVSDEICNFRQSSQNTNVHNNSSNPATISLKPELPLQDHNLIRTKSFVDLATHQPLSNQFNVLPNVVQTPCLINESNNLNNLTAPANSVHIIEKLEEKMKKLEKKIKRQSQKRKQLSTNHLQYFPPMNCYPNEILTHNLSLNMASTFWNEVKNLMNEKKGKRVETQRKRHVSKVGKFSLKKIKLKQRLQQNISMCNNAWDIDSVESSHAQAGTVDNSTADRLKHSYVDTINLTNNDTVLDNYSSDTDVNDKDECCDTIMKENTKNTTLSSTPKETLHVTNTQDEESLEFSFCEEIKDNTSNSMEETNLSDFSDARCSTPTIKTTTQPIDDTSFTIETFDKNYVRNEITDITTTVTTNDSTVISDTSYESETGKETSIPCVDEFSSTKSKAEEMSNIINVSSNVEKSNSINEDKVNNCTTINTNNVTVTIACPVTNITGTTTCPKSSIITTTSTISTHYRIASITANAGNIIRAPKRKLQSNSQMNLLTAKRNSEKVCKIDTTGTCDNENIKDHTSEEITNNKTGIFYDNFTSQKKKRIAHEVRNSNNQEVLTSCDENLNADQVMQNSNVPQSYKEIDSAVICNNFNKTNNYDTSEINASILKEGQVTQAAKVNSSDFTLTNEHKNKCTQKQSNNESVTAEHSTTKMENLDSHTKRKSNKTVNSKLMDHIKHLRSQPPYKVSDLELFNSNEPIIPDNHNDNKNKCVPRINFIKSCSNINGKEECKPQSKSTDTSIQLINETSKQEKSDLYNNTCKSNIEKYYKTDTIMSKEKSCSNINGKEECKPQSKSTDTNIRLINETSKQEKSDLYSNTCKSNIEKYYKTGTIMSKEKSCSNINEKEECKPQAKSTDTSIRLINETSKQEKSDLYSNTCKSNIEKYYKTDTIMSKENSVDKPLHNTKIVIPKNTKNVNNNVCTSSELVTPLMLLENHYKKHMTPKGLRTTKKELKEMADICKATDNFVKKQLNRILNSCDWDMATQNDVIDKFTSTCTARIVAKGIVEFMLERELHNLDKTYTPPAPLLTVAQQRIIALLVDLEVKIPTVIKLVQAGIEHKIFKLNKTPMLHQVQNLVRLYVALTRIQKDREKARMLCCDALYCLGLYAVPVIYCVLTSWPEVFPQFTENTDILPKCMAHILTSLQAVDFPQLISLKNLIAGFYRFKAGNYVTKDLMEQLLNSFEGNCSTVDADCLKTAIILLAKKEGTSWTYTNVIQANLLPNIVNRRYSSMYEAFCLLGHLLRTFPVHDSSSVVGNIIEQLSDLIEAKEGSEDQQEGIISALISLSRHNFEKVANAVMKWTPTKPLRKTTIDQYMGLFKFRTSIHWKGFIERTINKV</sequence>
<evidence type="ECO:0000313" key="4">
    <source>
        <dbReference type="Proteomes" id="UP001258017"/>
    </source>
</evidence>
<keyword evidence="4" id="KW-1185">Reference proteome</keyword>
<feature type="compositionally biased region" description="Polar residues" evidence="2">
    <location>
        <begin position="953"/>
        <end position="966"/>
    </location>
</feature>
<gene>
    <name evidence="3" type="ORF">KPH14_006229</name>
</gene>
<organism evidence="3 4">
    <name type="scientific">Odynerus spinipes</name>
    <dbReference type="NCBI Taxonomy" id="1348599"/>
    <lineage>
        <taxon>Eukaryota</taxon>
        <taxon>Metazoa</taxon>
        <taxon>Ecdysozoa</taxon>
        <taxon>Arthropoda</taxon>
        <taxon>Hexapoda</taxon>
        <taxon>Insecta</taxon>
        <taxon>Pterygota</taxon>
        <taxon>Neoptera</taxon>
        <taxon>Endopterygota</taxon>
        <taxon>Hymenoptera</taxon>
        <taxon>Apocrita</taxon>
        <taxon>Aculeata</taxon>
        <taxon>Vespoidea</taxon>
        <taxon>Vespidae</taxon>
        <taxon>Eumeninae</taxon>
        <taxon>Odynerus</taxon>
    </lineage>
</organism>
<dbReference type="SUPFAM" id="SSF48371">
    <property type="entry name" value="ARM repeat"/>
    <property type="match status" value="1"/>
</dbReference>
<name>A0AAD9RJW0_9HYME</name>